<protein>
    <recommendedName>
        <fullName evidence="1">SnoaL-like domain-containing protein</fullName>
    </recommendedName>
</protein>
<dbReference type="Proteomes" id="UP000230390">
    <property type="component" value="Unassembled WGS sequence"/>
</dbReference>
<gene>
    <name evidence="2" type="ORF">CR105_10140</name>
</gene>
<dbReference type="InterPro" id="IPR032710">
    <property type="entry name" value="NTF2-like_dom_sf"/>
</dbReference>
<dbReference type="OrthoDB" id="6336393at2"/>
<feature type="domain" description="SnoaL-like" evidence="1">
    <location>
        <begin position="32"/>
        <end position="151"/>
    </location>
</feature>
<organism evidence="2 3">
    <name type="scientific">Massilia eurypsychrophila</name>
    <dbReference type="NCBI Taxonomy" id="1485217"/>
    <lineage>
        <taxon>Bacteria</taxon>
        <taxon>Pseudomonadati</taxon>
        <taxon>Pseudomonadota</taxon>
        <taxon>Betaproteobacteria</taxon>
        <taxon>Burkholderiales</taxon>
        <taxon>Oxalobacteraceae</taxon>
        <taxon>Telluria group</taxon>
        <taxon>Massilia</taxon>
    </lineage>
</organism>
<comment type="caution">
    <text evidence="2">The sequence shown here is derived from an EMBL/GenBank/DDBJ whole genome shotgun (WGS) entry which is preliminary data.</text>
</comment>
<dbReference type="Gene3D" id="3.10.450.50">
    <property type="match status" value="1"/>
</dbReference>
<dbReference type="EMBL" id="PDOC01000004">
    <property type="protein sequence ID" value="PIL45511.1"/>
    <property type="molecule type" value="Genomic_DNA"/>
</dbReference>
<evidence type="ECO:0000313" key="2">
    <source>
        <dbReference type="EMBL" id="PIL45511.1"/>
    </source>
</evidence>
<sequence length="161" mass="17829">MVYTHCLIDNKIRRTRIVVTTSTASKQIEVEVLDAFEALVEASKALDADRYFAYFDKEKFTGLSADGKAWQSIKNLEDVIGPGFAAVDKIVSLEFYNVKVTVINQATAILVNEFKQTILLKDKSLVKQAGGGTQVWSRCEDAWKLVSISASDASERGDVVF</sequence>
<dbReference type="SUPFAM" id="SSF54427">
    <property type="entry name" value="NTF2-like"/>
    <property type="match status" value="1"/>
</dbReference>
<dbReference type="InterPro" id="IPR037401">
    <property type="entry name" value="SnoaL-like"/>
</dbReference>
<dbReference type="AlphaFoldDB" id="A0A2G8THI1"/>
<evidence type="ECO:0000313" key="3">
    <source>
        <dbReference type="Proteomes" id="UP000230390"/>
    </source>
</evidence>
<name>A0A2G8THI1_9BURK</name>
<accession>A0A2G8THI1</accession>
<evidence type="ECO:0000259" key="1">
    <source>
        <dbReference type="Pfam" id="PF13474"/>
    </source>
</evidence>
<keyword evidence="3" id="KW-1185">Reference proteome</keyword>
<proteinExistence type="predicted"/>
<reference evidence="2 3" key="1">
    <citation type="submission" date="2017-10" db="EMBL/GenBank/DDBJ databases">
        <title>Massilia psychrophilum sp. nov., a novel purple-pigmented bacterium isolated from Tianshan glacier, Xinjiang Municipality, China.</title>
        <authorList>
            <person name="Wang H."/>
        </authorList>
    </citation>
    <scope>NUCLEOTIDE SEQUENCE [LARGE SCALE GENOMIC DNA]</scope>
    <source>
        <strain evidence="2 3">JCM 30074</strain>
    </source>
</reference>
<dbReference type="Pfam" id="PF13474">
    <property type="entry name" value="SnoaL_3"/>
    <property type="match status" value="1"/>
</dbReference>